<reference evidence="1 2" key="1">
    <citation type="submission" date="2017-10" db="EMBL/GenBank/DDBJ databases">
        <title>Massilia psychrophilum sp. nov., a novel purple-pigmented bacterium isolated from Tianshan glacier, Xinjiang Municipality, China.</title>
        <authorList>
            <person name="Wang H."/>
        </authorList>
    </citation>
    <scope>NUCLEOTIDE SEQUENCE [LARGE SCALE GENOMIC DNA]</scope>
    <source>
        <strain evidence="1 2">JCM 30813</strain>
    </source>
</reference>
<proteinExistence type="predicted"/>
<keyword evidence="2" id="KW-1185">Reference proteome</keyword>
<accession>A0A2G8SVW0</accession>
<dbReference type="AlphaFoldDB" id="A0A2G8SVW0"/>
<dbReference type="EMBL" id="PDOB01000058">
    <property type="protein sequence ID" value="PIL37901.1"/>
    <property type="molecule type" value="Genomic_DNA"/>
</dbReference>
<comment type="caution">
    <text evidence="1">The sequence shown here is derived from an EMBL/GenBank/DDBJ whole genome shotgun (WGS) entry which is preliminary data.</text>
</comment>
<sequence>MHSQFFDMFQWPIAAGDHDRQVTDLLVLHYRPYKLSVQQRNTALFALVWFTGSDSAGKW</sequence>
<dbReference type="Proteomes" id="UP000228593">
    <property type="component" value="Unassembled WGS sequence"/>
</dbReference>
<gene>
    <name evidence="1" type="ORF">CR103_20995</name>
</gene>
<evidence type="ECO:0000313" key="1">
    <source>
        <dbReference type="EMBL" id="PIL37901.1"/>
    </source>
</evidence>
<name>A0A2G8SVW0_9BURK</name>
<evidence type="ECO:0000313" key="2">
    <source>
        <dbReference type="Proteomes" id="UP000228593"/>
    </source>
</evidence>
<organism evidence="1 2">
    <name type="scientific">Massilia psychrophila</name>
    <dbReference type="NCBI Taxonomy" id="1603353"/>
    <lineage>
        <taxon>Bacteria</taxon>
        <taxon>Pseudomonadati</taxon>
        <taxon>Pseudomonadota</taxon>
        <taxon>Betaproteobacteria</taxon>
        <taxon>Burkholderiales</taxon>
        <taxon>Oxalobacteraceae</taxon>
        <taxon>Telluria group</taxon>
        <taxon>Massilia</taxon>
    </lineage>
</organism>
<protein>
    <submittedName>
        <fullName evidence="1">Uncharacterized protein</fullName>
    </submittedName>
</protein>